<proteinExistence type="predicted"/>
<dbReference type="EMBL" id="JBBCAQ010000014">
    <property type="protein sequence ID" value="KAK7598267.1"/>
    <property type="molecule type" value="Genomic_DNA"/>
</dbReference>
<protein>
    <submittedName>
        <fullName evidence="2">Uncharacterized protein</fullName>
    </submittedName>
</protein>
<feature type="compositionally biased region" description="Basic and acidic residues" evidence="1">
    <location>
        <begin position="627"/>
        <end position="646"/>
    </location>
</feature>
<feature type="region of interest" description="Disordered" evidence="1">
    <location>
        <begin position="378"/>
        <end position="457"/>
    </location>
</feature>
<feature type="compositionally biased region" description="Low complexity" evidence="1">
    <location>
        <begin position="385"/>
        <end position="402"/>
    </location>
</feature>
<feature type="compositionally biased region" description="Polar residues" evidence="1">
    <location>
        <begin position="67"/>
        <end position="82"/>
    </location>
</feature>
<feature type="compositionally biased region" description="Acidic residues" evidence="1">
    <location>
        <begin position="303"/>
        <end position="313"/>
    </location>
</feature>
<feature type="compositionally biased region" description="Polar residues" evidence="1">
    <location>
        <begin position="1"/>
        <end position="15"/>
    </location>
</feature>
<feature type="compositionally biased region" description="Polar residues" evidence="1">
    <location>
        <begin position="192"/>
        <end position="201"/>
    </location>
</feature>
<evidence type="ECO:0000313" key="2">
    <source>
        <dbReference type="EMBL" id="KAK7598267.1"/>
    </source>
</evidence>
<dbReference type="AlphaFoldDB" id="A0AAN9Y672"/>
<feature type="compositionally biased region" description="Polar residues" evidence="1">
    <location>
        <begin position="706"/>
        <end position="731"/>
    </location>
</feature>
<feature type="region of interest" description="Disordered" evidence="1">
    <location>
        <begin position="1"/>
        <end position="268"/>
    </location>
</feature>
<feature type="compositionally biased region" description="Low complexity" evidence="1">
    <location>
        <begin position="597"/>
        <end position="613"/>
    </location>
</feature>
<evidence type="ECO:0000256" key="1">
    <source>
        <dbReference type="SAM" id="MobiDB-lite"/>
    </source>
</evidence>
<feature type="compositionally biased region" description="Polar residues" evidence="1">
    <location>
        <begin position="439"/>
        <end position="448"/>
    </location>
</feature>
<feature type="compositionally biased region" description="Polar residues" evidence="1">
    <location>
        <begin position="101"/>
        <end position="112"/>
    </location>
</feature>
<comment type="caution">
    <text evidence="2">The sequence shown here is derived from an EMBL/GenBank/DDBJ whole genome shotgun (WGS) entry which is preliminary data.</text>
</comment>
<feature type="compositionally biased region" description="Basic and acidic residues" evidence="1">
    <location>
        <begin position="154"/>
        <end position="165"/>
    </location>
</feature>
<feature type="region of interest" description="Disordered" evidence="1">
    <location>
        <begin position="569"/>
        <end position="731"/>
    </location>
</feature>
<feature type="compositionally biased region" description="Basic and acidic residues" evidence="1">
    <location>
        <begin position="16"/>
        <end position="29"/>
    </location>
</feature>
<feature type="compositionally biased region" description="Basic and acidic residues" evidence="1">
    <location>
        <begin position="580"/>
        <end position="591"/>
    </location>
</feature>
<feature type="compositionally biased region" description="Polar residues" evidence="1">
    <location>
        <begin position="321"/>
        <end position="331"/>
    </location>
</feature>
<feature type="region of interest" description="Disordered" evidence="1">
    <location>
        <begin position="293"/>
        <end position="333"/>
    </location>
</feature>
<name>A0AAN9Y672_9HEMI</name>
<feature type="compositionally biased region" description="Polar residues" evidence="1">
    <location>
        <begin position="44"/>
        <end position="55"/>
    </location>
</feature>
<feature type="compositionally biased region" description="Basic and acidic residues" evidence="1">
    <location>
        <begin position="691"/>
        <end position="705"/>
    </location>
</feature>
<dbReference type="Proteomes" id="UP001367676">
    <property type="component" value="Unassembled WGS sequence"/>
</dbReference>
<organism evidence="2 3">
    <name type="scientific">Parthenolecanium corni</name>
    <dbReference type="NCBI Taxonomy" id="536013"/>
    <lineage>
        <taxon>Eukaryota</taxon>
        <taxon>Metazoa</taxon>
        <taxon>Ecdysozoa</taxon>
        <taxon>Arthropoda</taxon>
        <taxon>Hexapoda</taxon>
        <taxon>Insecta</taxon>
        <taxon>Pterygota</taxon>
        <taxon>Neoptera</taxon>
        <taxon>Paraneoptera</taxon>
        <taxon>Hemiptera</taxon>
        <taxon>Sternorrhyncha</taxon>
        <taxon>Coccoidea</taxon>
        <taxon>Coccidae</taxon>
        <taxon>Parthenolecanium</taxon>
    </lineage>
</organism>
<evidence type="ECO:0000313" key="3">
    <source>
        <dbReference type="Proteomes" id="UP001367676"/>
    </source>
</evidence>
<reference evidence="2 3" key="1">
    <citation type="submission" date="2024-03" db="EMBL/GenBank/DDBJ databases">
        <title>Adaptation during the transition from Ophiocordyceps entomopathogen to insect associate is accompanied by gene loss and intensified selection.</title>
        <authorList>
            <person name="Ward C.M."/>
            <person name="Onetto C.A."/>
            <person name="Borneman A.R."/>
        </authorList>
    </citation>
    <scope>NUCLEOTIDE SEQUENCE [LARGE SCALE GENOMIC DNA]</scope>
    <source>
        <strain evidence="2">AWRI1</strain>
        <tissue evidence="2">Single Adult Female</tissue>
    </source>
</reference>
<accession>A0AAN9Y672</accession>
<sequence length="731" mass="79862">MDVQVSSPPVDQTLPNDKESSSKIDKPVIGEEEEDQFYDAGENVIQNSSDTTPSDLSFDVANDDLSTEGSDQSKESGLTSSPRPKRQVEPVLENLDDVSTEGPSSVEGNNSPKTDDEFEESKNALSDESEQNEAVTSVLSSDDAVNKLSTDDSSSDKVGKSRESELLPEDNVENIYCSSKSSMEVMEDESDATSSESNSTEKVIPNSDAAKENSSADVIDAANENCNADVTEAIPETSTGSGSEIISQNAPLNSVNSETNEKDPEVGDILTMDDSDVDESLQQNLDVAMKVVEENQASPIGAEEPETAQTDDDSINKIDSLETSDPISKSRNILDEFQEDAAQINGDSSESLDSRLSPCQVVLFKIDFDEYALKHLKNNTETVQSSSDRSTGSNSDSSISESPLKSPPLRGRVLTKAARKMIPPPETIKKTPSPRVRNSRISSKITESTRPRRKTKDAVAKGLNYVFSSSSDTDDEVVPLISPNEKRKVVANSSKRSARTARKSDPKPGRSQKNGLEEIENFDNELSVDLSNGKTLRSVSIPIITDLIDSFKEKSCDELIALIEQRADKLPSRTTRTKSKSKEHTTVERSPRKIKLSSSETSRSSTSSDISKSPVDDDDYKTYGKMWRYDEGTSRNDNKFSLRSEAKSTSNKRPSRKSAKVRSYVEDSGSDDESPLKKTRTSTKNPTGEVTSEKKDTDGSDKEAENLSNEIGSRSSTRRNALSNSRTRTRA</sequence>
<feature type="compositionally biased region" description="Polar residues" evidence="1">
    <location>
        <begin position="236"/>
        <end position="258"/>
    </location>
</feature>
<keyword evidence="3" id="KW-1185">Reference proteome</keyword>
<feature type="region of interest" description="Disordered" evidence="1">
    <location>
        <begin position="485"/>
        <end position="517"/>
    </location>
</feature>
<gene>
    <name evidence="2" type="ORF">V9T40_006502</name>
</gene>